<feature type="domain" description="NADH:ubiquinone oxidoreductase intermediate-associated protein 30" evidence="2">
    <location>
        <begin position="42"/>
        <end position="183"/>
    </location>
</feature>
<dbReference type="PANTHER" id="PTHR13194">
    <property type="entry name" value="COMPLEX I INTERMEDIATE-ASSOCIATED PROTEIN 30"/>
    <property type="match status" value="1"/>
</dbReference>
<sequence>MRFNNGHFGVFLILISNSGIADDLNKNDNTVIQERIELNGVDWQVINDGVMGGLSLGSTKFLDSTIVFSGDISIENNGGFSSVYRPVLGLSTQFDSIGLQVLGDGNLYQVRIRSQIEGYSLTYKVDFYASKNIEQYLTFKLSDFQASFRGRLIPGAPELKPENITHVGFLVTSKQPTSFALTVKGITFYLSSSLNE</sequence>
<accession>A0A7Y0Q6V8</accession>
<gene>
    <name evidence="3" type="ORF">HII17_02370</name>
</gene>
<comment type="caution">
    <text evidence="3">The sequence shown here is derived from an EMBL/GenBank/DDBJ whole genome shotgun (WGS) entry which is preliminary data.</text>
</comment>
<dbReference type="Proteomes" id="UP000568664">
    <property type="component" value="Unassembled WGS sequence"/>
</dbReference>
<organism evidence="3 4">
    <name type="scientific">Thalassotalea algicola</name>
    <dbReference type="NCBI Taxonomy" id="2716224"/>
    <lineage>
        <taxon>Bacteria</taxon>
        <taxon>Pseudomonadati</taxon>
        <taxon>Pseudomonadota</taxon>
        <taxon>Gammaproteobacteria</taxon>
        <taxon>Alteromonadales</taxon>
        <taxon>Colwelliaceae</taxon>
        <taxon>Thalassotalea</taxon>
    </lineage>
</organism>
<keyword evidence="4" id="KW-1185">Reference proteome</keyword>
<dbReference type="InterPro" id="IPR013857">
    <property type="entry name" value="NADH-UbQ_OxRdtase-assoc_prot30"/>
</dbReference>
<dbReference type="SUPFAM" id="SSF49785">
    <property type="entry name" value="Galactose-binding domain-like"/>
    <property type="match status" value="1"/>
</dbReference>
<dbReference type="EMBL" id="JABBXH010000001">
    <property type="protein sequence ID" value="NMP30395.1"/>
    <property type="molecule type" value="Genomic_DNA"/>
</dbReference>
<dbReference type="InterPro" id="IPR008979">
    <property type="entry name" value="Galactose-bd-like_sf"/>
</dbReference>
<evidence type="ECO:0000259" key="2">
    <source>
        <dbReference type="Pfam" id="PF08547"/>
    </source>
</evidence>
<reference evidence="3 4" key="1">
    <citation type="submission" date="2020-04" db="EMBL/GenBank/DDBJ databases">
        <title>Thalassotalea sp. M1531, isolated from the surface of marine red alga.</title>
        <authorList>
            <person name="Pang L."/>
            <person name="Lu D.-C."/>
        </authorList>
    </citation>
    <scope>NUCLEOTIDE SEQUENCE [LARGE SCALE GENOMIC DNA]</scope>
    <source>
        <strain evidence="3 4">M1531</strain>
    </source>
</reference>
<evidence type="ECO:0000256" key="1">
    <source>
        <dbReference type="ARBA" id="ARBA00007884"/>
    </source>
</evidence>
<comment type="similarity">
    <text evidence="1">Belongs to the CIA30 family.</text>
</comment>
<protein>
    <submittedName>
        <fullName evidence="3">CIA30 family protein</fullName>
    </submittedName>
</protein>
<proteinExistence type="inferred from homology"/>
<evidence type="ECO:0000313" key="4">
    <source>
        <dbReference type="Proteomes" id="UP000568664"/>
    </source>
</evidence>
<name>A0A7Y0Q6V8_9GAMM</name>
<dbReference type="Pfam" id="PF08547">
    <property type="entry name" value="CIA30"/>
    <property type="match status" value="1"/>
</dbReference>
<evidence type="ECO:0000313" key="3">
    <source>
        <dbReference type="EMBL" id="NMP30395.1"/>
    </source>
</evidence>
<dbReference type="InterPro" id="IPR039131">
    <property type="entry name" value="NDUFAF1"/>
</dbReference>
<dbReference type="PANTHER" id="PTHR13194:SF19">
    <property type="entry name" value="NAD(P)-BINDING ROSSMANN-FOLD SUPERFAMILY PROTEIN"/>
    <property type="match status" value="1"/>
</dbReference>
<dbReference type="AlphaFoldDB" id="A0A7Y0Q6V8"/>